<dbReference type="EnsemblPlants" id="ORGLA10G0048200.1">
    <property type="protein sequence ID" value="ORGLA10G0048200.1"/>
    <property type="gene ID" value="ORGLA10G0048200"/>
</dbReference>
<keyword evidence="2" id="KW-0472">Membrane</keyword>
<keyword evidence="2" id="KW-0812">Transmembrane</keyword>
<reference evidence="3 4" key="2">
    <citation type="submission" date="2018-04" db="EMBL/GenBank/DDBJ databases">
        <title>OglaRS2 (Oryza glaberrima Reference Sequence Version 2).</title>
        <authorList>
            <person name="Zhang J."/>
            <person name="Kudrna D."/>
            <person name="Lee S."/>
            <person name="Talag J."/>
            <person name="Rajasekar S."/>
            <person name="Wing R.A."/>
        </authorList>
    </citation>
    <scope>NUCLEOTIDE SEQUENCE [LARGE SCALE GENOMIC DNA]</scope>
    <source>
        <strain evidence="3 4">cv. IRGC 96717</strain>
    </source>
</reference>
<dbReference type="Proteomes" id="UP000007306">
    <property type="component" value="Chromosome 10"/>
</dbReference>
<sequence length="163" mass="18094">MAKSAWGRGGGGRVGAEAKKAVLAKRRAEARWWSRGRGAGCGPDDDGGRQRQQPRWGDNEREATTTRRHMVNRGFFYYRAPRIRKEEQKDLYGIAPCISLCCTSRSGVYVICIQSRRHSPCRRRFSKPSVVVVAVAAVLVLVVAVGAYGWSVLMKNTRPGRSA</sequence>
<reference evidence="3" key="1">
    <citation type="submission" date="2015-06" db="UniProtKB">
        <authorList>
            <consortium name="EnsemblPlants"/>
        </authorList>
    </citation>
    <scope>IDENTIFICATION</scope>
</reference>
<organism evidence="3 4">
    <name type="scientific">Oryza glaberrima</name>
    <name type="common">African rice</name>
    <dbReference type="NCBI Taxonomy" id="4538"/>
    <lineage>
        <taxon>Eukaryota</taxon>
        <taxon>Viridiplantae</taxon>
        <taxon>Streptophyta</taxon>
        <taxon>Embryophyta</taxon>
        <taxon>Tracheophyta</taxon>
        <taxon>Spermatophyta</taxon>
        <taxon>Magnoliopsida</taxon>
        <taxon>Liliopsida</taxon>
        <taxon>Poales</taxon>
        <taxon>Poaceae</taxon>
        <taxon>BOP clade</taxon>
        <taxon>Oryzoideae</taxon>
        <taxon>Oryzeae</taxon>
        <taxon>Oryzinae</taxon>
        <taxon>Oryza</taxon>
    </lineage>
</organism>
<evidence type="ECO:0000256" key="1">
    <source>
        <dbReference type="SAM" id="MobiDB-lite"/>
    </source>
</evidence>
<keyword evidence="4" id="KW-1185">Reference proteome</keyword>
<dbReference type="HOGENOM" id="CLU_1629660_0_0_1"/>
<proteinExistence type="predicted"/>
<dbReference type="AlphaFoldDB" id="I1QTE9"/>
<evidence type="ECO:0000313" key="3">
    <source>
        <dbReference type="EnsemblPlants" id="ORGLA10G0048200.1"/>
    </source>
</evidence>
<protein>
    <submittedName>
        <fullName evidence="3">Uncharacterized protein</fullName>
    </submittedName>
</protein>
<keyword evidence="2" id="KW-1133">Transmembrane helix</keyword>
<dbReference type="Gramene" id="ORGLA10G0048200.1">
    <property type="protein sequence ID" value="ORGLA10G0048200.1"/>
    <property type="gene ID" value="ORGLA10G0048200"/>
</dbReference>
<evidence type="ECO:0000313" key="4">
    <source>
        <dbReference type="Proteomes" id="UP000007306"/>
    </source>
</evidence>
<accession>I1QTE9</accession>
<feature type="transmembrane region" description="Helical" evidence="2">
    <location>
        <begin position="130"/>
        <end position="150"/>
    </location>
</feature>
<name>I1QTE9_ORYGL</name>
<feature type="region of interest" description="Disordered" evidence="1">
    <location>
        <begin position="34"/>
        <end position="65"/>
    </location>
</feature>
<evidence type="ECO:0000256" key="2">
    <source>
        <dbReference type="SAM" id="Phobius"/>
    </source>
</evidence>